<proteinExistence type="predicted"/>
<keyword evidence="3" id="KW-1185">Reference proteome</keyword>
<evidence type="ECO:0000313" key="2">
    <source>
        <dbReference type="EMBL" id="KAJ1085365.1"/>
    </source>
</evidence>
<reference evidence="2" key="1">
    <citation type="journal article" date="2022" name="bioRxiv">
        <title>Sequencing and chromosome-scale assembly of the giantPleurodeles waltlgenome.</title>
        <authorList>
            <person name="Brown T."/>
            <person name="Elewa A."/>
            <person name="Iarovenko S."/>
            <person name="Subramanian E."/>
            <person name="Araus A.J."/>
            <person name="Petzold A."/>
            <person name="Susuki M."/>
            <person name="Suzuki K.-i.T."/>
            <person name="Hayashi T."/>
            <person name="Toyoda A."/>
            <person name="Oliveira C."/>
            <person name="Osipova E."/>
            <person name="Leigh N.D."/>
            <person name="Simon A."/>
            <person name="Yun M.H."/>
        </authorList>
    </citation>
    <scope>NUCLEOTIDE SEQUENCE</scope>
    <source>
        <strain evidence="2">20211129_DDA</strain>
        <tissue evidence="2">Liver</tissue>
    </source>
</reference>
<comment type="caution">
    <text evidence="2">The sequence shown here is derived from an EMBL/GenBank/DDBJ whole genome shotgun (WGS) entry which is preliminary data.</text>
</comment>
<feature type="compositionally biased region" description="Basic residues" evidence="1">
    <location>
        <begin position="221"/>
        <end position="232"/>
    </location>
</feature>
<accession>A0AAV7L1E1</accession>
<gene>
    <name evidence="2" type="ORF">NDU88_005498</name>
</gene>
<sequence length="249" mass="27019">MGSKRSLNSFTPAGLAGKFLFFWRFPALYSASASAQSCMVLTEFPLCLPSYVPGRRVGKLRHNIFKMTEWMSFEEEEYGQGYEEALGPQLGEGLSEVINASVQQSLNRATAISVPQKNNQAVMAALKPLTQQLECFVKKQGLVPLPQDKLTEDGPSVLYKPKTQAPSWPHDGAIPALTQSSASDHVYCSLPSSSKDFPLEAEHSSVSDSAASESSHSSGSIRKRKRAKRAKKSSSSQAKGSSRSQSISV</sequence>
<dbReference type="AlphaFoldDB" id="A0AAV7L1E1"/>
<dbReference type="Proteomes" id="UP001066276">
    <property type="component" value="Chromosome 12"/>
</dbReference>
<dbReference type="EMBL" id="JANPWB010000016">
    <property type="protein sequence ID" value="KAJ1085365.1"/>
    <property type="molecule type" value="Genomic_DNA"/>
</dbReference>
<feature type="compositionally biased region" description="Low complexity" evidence="1">
    <location>
        <begin position="206"/>
        <end position="220"/>
    </location>
</feature>
<feature type="region of interest" description="Disordered" evidence="1">
    <location>
        <begin position="197"/>
        <end position="249"/>
    </location>
</feature>
<feature type="compositionally biased region" description="Low complexity" evidence="1">
    <location>
        <begin position="233"/>
        <end position="249"/>
    </location>
</feature>
<protein>
    <submittedName>
        <fullName evidence="2">Uncharacterized protein</fullName>
    </submittedName>
</protein>
<organism evidence="2 3">
    <name type="scientific">Pleurodeles waltl</name>
    <name type="common">Iberian ribbed newt</name>
    <dbReference type="NCBI Taxonomy" id="8319"/>
    <lineage>
        <taxon>Eukaryota</taxon>
        <taxon>Metazoa</taxon>
        <taxon>Chordata</taxon>
        <taxon>Craniata</taxon>
        <taxon>Vertebrata</taxon>
        <taxon>Euteleostomi</taxon>
        <taxon>Amphibia</taxon>
        <taxon>Batrachia</taxon>
        <taxon>Caudata</taxon>
        <taxon>Salamandroidea</taxon>
        <taxon>Salamandridae</taxon>
        <taxon>Pleurodelinae</taxon>
        <taxon>Pleurodeles</taxon>
    </lineage>
</organism>
<evidence type="ECO:0000256" key="1">
    <source>
        <dbReference type="SAM" id="MobiDB-lite"/>
    </source>
</evidence>
<evidence type="ECO:0000313" key="3">
    <source>
        <dbReference type="Proteomes" id="UP001066276"/>
    </source>
</evidence>
<feature type="region of interest" description="Disordered" evidence="1">
    <location>
        <begin position="146"/>
        <end position="176"/>
    </location>
</feature>
<name>A0AAV7L1E1_PLEWA</name>